<evidence type="ECO:0000256" key="1">
    <source>
        <dbReference type="ARBA" id="ARBA00004459"/>
    </source>
</evidence>
<proteinExistence type="inferred from homology"/>
<evidence type="ECO:0000256" key="3">
    <source>
        <dbReference type="ARBA" id="ARBA00015281"/>
    </source>
</evidence>
<keyword evidence="4" id="KW-0449">Lipoprotein</keyword>
<dbReference type="RefSeq" id="WP_218629481.1">
    <property type="nucleotide sequence ID" value="NZ_JAHVAI010000003.1"/>
</dbReference>
<dbReference type="Proteomes" id="UP001526166">
    <property type="component" value="Unassembled WGS sequence"/>
</dbReference>
<keyword evidence="7" id="KW-1185">Reference proteome</keyword>
<comment type="caution">
    <text evidence="6">The sequence shown here is derived from an EMBL/GenBank/DDBJ whole genome shotgun (WGS) entry which is preliminary data.</text>
</comment>
<evidence type="ECO:0000259" key="5">
    <source>
        <dbReference type="Pfam" id="PF05433"/>
    </source>
</evidence>
<feature type="domain" description="Glycine zipper 2TM" evidence="5">
    <location>
        <begin position="26"/>
        <end position="65"/>
    </location>
</feature>
<sequence length="88" mass="8462">MRKTAYIGMLALIGFVAGCTNDQGINAATGALAGAAVGSQIGGGKGSTAATLAGAAIGTAIGANATPTNKVCTYRNPQTGALYEAPCN</sequence>
<evidence type="ECO:0000313" key="6">
    <source>
        <dbReference type="EMBL" id="MCV2879366.1"/>
    </source>
</evidence>
<dbReference type="InterPro" id="IPR008816">
    <property type="entry name" value="Gly_zipper_2TM_dom"/>
</dbReference>
<comment type="subcellular location">
    <subcellularLocation>
        <location evidence="1">Cell outer membrane</location>
        <topology evidence="1">Lipid-anchor</topology>
    </subcellularLocation>
</comment>
<gene>
    <name evidence="6" type="ORF">OE699_10905</name>
</gene>
<dbReference type="EMBL" id="JAOWKW010000008">
    <property type="protein sequence ID" value="MCV2879366.1"/>
    <property type="molecule type" value="Genomic_DNA"/>
</dbReference>
<evidence type="ECO:0000256" key="4">
    <source>
        <dbReference type="ARBA" id="ARBA00023288"/>
    </source>
</evidence>
<dbReference type="PROSITE" id="PS51257">
    <property type="entry name" value="PROKAR_LIPOPROTEIN"/>
    <property type="match status" value="1"/>
</dbReference>
<organism evidence="6 7">
    <name type="scientific">Sedimentimonas flavescens</name>
    <dbReference type="NCBI Taxonomy" id="2851012"/>
    <lineage>
        <taxon>Bacteria</taxon>
        <taxon>Pseudomonadati</taxon>
        <taxon>Pseudomonadota</taxon>
        <taxon>Alphaproteobacteria</taxon>
        <taxon>Rhodobacterales</taxon>
        <taxon>Rhodobacter group</taxon>
        <taxon>Sedimentimonas</taxon>
    </lineage>
</organism>
<comment type="similarity">
    <text evidence="2">Belongs to the rickettsiale 17 kDa surface antigen family.</text>
</comment>
<dbReference type="Pfam" id="PF05433">
    <property type="entry name" value="Rick_17kDa_Anti"/>
    <property type="match status" value="1"/>
</dbReference>
<accession>A0ABT3A0A7</accession>
<evidence type="ECO:0000256" key="2">
    <source>
        <dbReference type="ARBA" id="ARBA00008681"/>
    </source>
</evidence>
<protein>
    <recommendedName>
        <fullName evidence="3">17 kDa surface antigen</fullName>
    </recommendedName>
</protein>
<name>A0ABT3A0A7_9RHOB</name>
<evidence type="ECO:0000313" key="7">
    <source>
        <dbReference type="Proteomes" id="UP001526166"/>
    </source>
</evidence>
<reference evidence="6 7" key="1">
    <citation type="submission" date="2022-10" db="EMBL/GenBank/DDBJ databases">
        <title>Sinirhodobacter sp. nov., isolated from ocean surface sediments.</title>
        <authorList>
            <person name="He W."/>
            <person name="Wang L."/>
            <person name="Zhang D.-F."/>
        </authorList>
    </citation>
    <scope>NUCLEOTIDE SEQUENCE [LARGE SCALE GENOMIC DNA]</scope>
    <source>
        <strain evidence="6 7">WL0115</strain>
    </source>
</reference>